<reference evidence="2" key="1">
    <citation type="submission" date="2023-03" db="EMBL/GenBank/DDBJ databases">
        <authorList>
            <person name="Steffen K."/>
            <person name="Cardenas P."/>
        </authorList>
    </citation>
    <scope>NUCLEOTIDE SEQUENCE</scope>
</reference>
<proteinExistence type="predicted"/>
<feature type="compositionally biased region" description="Basic residues" evidence="1">
    <location>
        <begin position="75"/>
        <end position="86"/>
    </location>
</feature>
<feature type="region of interest" description="Disordered" evidence="1">
    <location>
        <begin position="1"/>
        <end position="20"/>
    </location>
</feature>
<dbReference type="EMBL" id="CASHTH010003650">
    <property type="protein sequence ID" value="CAI8047528.1"/>
    <property type="molecule type" value="Genomic_DNA"/>
</dbReference>
<sequence>MPMLHPPTSIIPTLSVNPTNHAPPLQTQEIISQIKQVLRAEFNARILSLEEEVSRLSAIVSLTQQAQRSSVQLRRPQHSAPARRHINQSSLHQPSTKSTTHSNSHVPNESQENSRTRTPNTLPFRIVWGTRRNDSSQVVHKAVCALLSNSLWSLVTIKGSLRQRASRLMWWNTIMAPPEVLERIIQVWPTLEAKTPHGLFADLCLTVQPTRLNLNKQRLHQLLPTLYQHSNPTNLMLLRLLMSLQQTLLPPPPLKLNK</sequence>
<comment type="caution">
    <text evidence="2">The sequence shown here is derived from an EMBL/GenBank/DDBJ whole genome shotgun (WGS) entry which is preliminary data.</text>
</comment>
<keyword evidence="3" id="KW-1185">Reference proteome</keyword>
<evidence type="ECO:0000256" key="1">
    <source>
        <dbReference type="SAM" id="MobiDB-lite"/>
    </source>
</evidence>
<dbReference type="AlphaFoldDB" id="A0AA35X6T8"/>
<evidence type="ECO:0000313" key="3">
    <source>
        <dbReference type="Proteomes" id="UP001174909"/>
    </source>
</evidence>
<gene>
    <name evidence="2" type="ORF">GBAR_LOCUS26269</name>
</gene>
<dbReference type="Proteomes" id="UP001174909">
    <property type="component" value="Unassembled WGS sequence"/>
</dbReference>
<feature type="region of interest" description="Disordered" evidence="1">
    <location>
        <begin position="67"/>
        <end position="119"/>
    </location>
</feature>
<feature type="compositionally biased region" description="Polar residues" evidence="1">
    <location>
        <begin position="87"/>
        <end position="119"/>
    </location>
</feature>
<organism evidence="2 3">
    <name type="scientific">Geodia barretti</name>
    <name type="common">Barrett's horny sponge</name>
    <dbReference type="NCBI Taxonomy" id="519541"/>
    <lineage>
        <taxon>Eukaryota</taxon>
        <taxon>Metazoa</taxon>
        <taxon>Porifera</taxon>
        <taxon>Demospongiae</taxon>
        <taxon>Heteroscleromorpha</taxon>
        <taxon>Tetractinellida</taxon>
        <taxon>Astrophorina</taxon>
        <taxon>Geodiidae</taxon>
        <taxon>Geodia</taxon>
    </lineage>
</organism>
<feature type="compositionally biased region" description="Polar residues" evidence="1">
    <location>
        <begin position="10"/>
        <end position="20"/>
    </location>
</feature>
<protein>
    <submittedName>
        <fullName evidence="2">Uncharacterized protein</fullName>
    </submittedName>
</protein>
<name>A0AA35X6T8_GEOBA</name>
<evidence type="ECO:0000313" key="2">
    <source>
        <dbReference type="EMBL" id="CAI8047528.1"/>
    </source>
</evidence>
<accession>A0AA35X6T8</accession>